<dbReference type="RefSeq" id="WP_200269302.1">
    <property type="nucleotide sequence ID" value="NZ_JAENIJ010000009.1"/>
</dbReference>
<dbReference type="Pfam" id="PF01022">
    <property type="entry name" value="HTH_5"/>
    <property type="match status" value="1"/>
</dbReference>
<evidence type="ECO:0000313" key="6">
    <source>
        <dbReference type="Proteomes" id="UP000603141"/>
    </source>
</evidence>
<dbReference type="GO" id="GO:0003700">
    <property type="term" value="F:DNA-binding transcription factor activity"/>
    <property type="evidence" value="ECO:0007669"/>
    <property type="project" value="InterPro"/>
</dbReference>
<dbReference type="Proteomes" id="UP000603141">
    <property type="component" value="Unassembled WGS sequence"/>
</dbReference>
<dbReference type="PANTHER" id="PTHR33154">
    <property type="entry name" value="TRANSCRIPTIONAL REGULATOR, ARSR FAMILY"/>
    <property type="match status" value="1"/>
</dbReference>
<dbReference type="SMART" id="SM00418">
    <property type="entry name" value="HTH_ARSR"/>
    <property type="match status" value="1"/>
</dbReference>
<dbReference type="InterPro" id="IPR036390">
    <property type="entry name" value="WH_DNA-bd_sf"/>
</dbReference>
<accession>A0A934S5L8</accession>
<dbReference type="GO" id="GO:0003677">
    <property type="term" value="F:DNA binding"/>
    <property type="evidence" value="ECO:0007669"/>
    <property type="project" value="UniProtKB-KW"/>
</dbReference>
<dbReference type="InterPro" id="IPR011991">
    <property type="entry name" value="ArsR-like_HTH"/>
</dbReference>
<keyword evidence="3" id="KW-0804">Transcription</keyword>
<name>A0A934S5L8_9BACT</name>
<proteinExistence type="predicted"/>
<reference evidence="5" key="1">
    <citation type="submission" date="2021-01" db="EMBL/GenBank/DDBJ databases">
        <title>Modified the classification status of verrucomicrobia.</title>
        <authorList>
            <person name="Feng X."/>
        </authorList>
    </citation>
    <scope>NUCLEOTIDE SEQUENCE</scope>
    <source>
        <strain evidence="5">KCTC 22041</strain>
    </source>
</reference>
<comment type="caution">
    <text evidence="5">The sequence shown here is derived from an EMBL/GenBank/DDBJ whole genome shotgun (WGS) entry which is preliminary data.</text>
</comment>
<sequence>MPDVVQFSRAIADSTRWRIAKLVLREALCVCELADILEMRQSTVSSHVQILRKADLFESEKCEKWTYFRIRSEYRPLILALDQFFAEQANEAWSHDAPRAAARLLQREQSCCPGPRKLISTTRDTTLTLKIR</sequence>
<keyword evidence="2" id="KW-0238">DNA-binding</keyword>
<dbReference type="PANTHER" id="PTHR33154:SF33">
    <property type="entry name" value="TRANSCRIPTIONAL REPRESSOR SDPR"/>
    <property type="match status" value="1"/>
</dbReference>
<keyword evidence="1" id="KW-0805">Transcription regulation</keyword>
<dbReference type="EMBL" id="JAENIJ010000009">
    <property type="protein sequence ID" value="MBK1882298.1"/>
    <property type="molecule type" value="Genomic_DNA"/>
</dbReference>
<dbReference type="InterPro" id="IPR001845">
    <property type="entry name" value="HTH_ArsR_DNA-bd_dom"/>
</dbReference>
<dbReference type="InterPro" id="IPR036388">
    <property type="entry name" value="WH-like_DNA-bd_sf"/>
</dbReference>
<gene>
    <name evidence="5" type="ORF">JIN85_07725</name>
</gene>
<dbReference type="NCBIfam" id="NF033788">
    <property type="entry name" value="HTH_metalloreg"/>
    <property type="match status" value="1"/>
</dbReference>
<dbReference type="InterPro" id="IPR051081">
    <property type="entry name" value="HTH_MetalResp_TranReg"/>
</dbReference>
<dbReference type="CDD" id="cd00090">
    <property type="entry name" value="HTH_ARSR"/>
    <property type="match status" value="1"/>
</dbReference>
<evidence type="ECO:0000259" key="4">
    <source>
        <dbReference type="PROSITE" id="PS50987"/>
    </source>
</evidence>
<feature type="domain" description="HTH arsR-type" evidence="4">
    <location>
        <begin position="1"/>
        <end position="90"/>
    </location>
</feature>
<dbReference type="PROSITE" id="PS50987">
    <property type="entry name" value="HTH_ARSR_2"/>
    <property type="match status" value="1"/>
</dbReference>
<evidence type="ECO:0000256" key="2">
    <source>
        <dbReference type="ARBA" id="ARBA00023125"/>
    </source>
</evidence>
<dbReference type="Gene3D" id="1.10.10.10">
    <property type="entry name" value="Winged helix-like DNA-binding domain superfamily/Winged helix DNA-binding domain"/>
    <property type="match status" value="1"/>
</dbReference>
<keyword evidence="6" id="KW-1185">Reference proteome</keyword>
<protein>
    <submittedName>
        <fullName evidence="5">Winged helix-turn-helix transcriptional regulator</fullName>
    </submittedName>
</protein>
<organism evidence="5 6">
    <name type="scientific">Luteolibacter pohnpeiensis</name>
    <dbReference type="NCBI Taxonomy" id="454153"/>
    <lineage>
        <taxon>Bacteria</taxon>
        <taxon>Pseudomonadati</taxon>
        <taxon>Verrucomicrobiota</taxon>
        <taxon>Verrucomicrobiia</taxon>
        <taxon>Verrucomicrobiales</taxon>
        <taxon>Verrucomicrobiaceae</taxon>
        <taxon>Luteolibacter</taxon>
    </lineage>
</organism>
<dbReference type="AlphaFoldDB" id="A0A934S5L8"/>
<evidence type="ECO:0000313" key="5">
    <source>
        <dbReference type="EMBL" id="MBK1882298.1"/>
    </source>
</evidence>
<dbReference type="SUPFAM" id="SSF46785">
    <property type="entry name" value="Winged helix' DNA-binding domain"/>
    <property type="match status" value="1"/>
</dbReference>
<evidence type="ECO:0000256" key="3">
    <source>
        <dbReference type="ARBA" id="ARBA00023163"/>
    </source>
</evidence>
<evidence type="ECO:0000256" key="1">
    <source>
        <dbReference type="ARBA" id="ARBA00023015"/>
    </source>
</evidence>
<dbReference type="PRINTS" id="PR00778">
    <property type="entry name" value="HTHARSR"/>
</dbReference>